<dbReference type="RefSeq" id="WP_004779113.1">
    <property type="nucleotide sequence ID" value="NZ_KB849385.1"/>
</dbReference>
<comment type="caution">
    <text evidence="3">The sequence shown here is derived from an EMBL/GenBank/DDBJ whole genome shotgun (WGS) entry which is preliminary data.</text>
</comment>
<feature type="transmembrane region" description="Helical" evidence="2">
    <location>
        <begin position="177"/>
        <end position="199"/>
    </location>
</feature>
<reference evidence="3 4" key="1">
    <citation type="submission" date="2013-02" db="EMBL/GenBank/DDBJ databases">
        <title>The Genome Sequence of Acinetobacter sp. NIPH 899.</title>
        <authorList>
            <consortium name="The Broad Institute Genome Sequencing Platform"/>
            <consortium name="The Broad Institute Genome Sequencing Center for Infectious Disease"/>
            <person name="Cerqueira G."/>
            <person name="Feldgarden M."/>
            <person name="Courvalin P."/>
            <person name="Perichon B."/>
            <person name="Grillot-Courvalin C."/>
            <person name="Clermont D."/>
            <person name="Rocha E."/>
            <person name="Yoon E.-J."/>
            <person name="Nemec A."/>
            <person name="Walker B."/>
            <person name="Young S.K."/>
            <person name="Zeng Q."/>
            <person name="Gargeya S."/>
            <person name="Fitzgerald M."/>
            <person name="Haas B."/>
            <person name="Abouelleil A."/>
            <person name="Alvarado L."/>
            <person name="Arachchi H.M."/>
            <person name="Berlin A.M."/>
            <person name="Chapman S.B."/>
            <person name="Dewar J."/>
            <person name="Goldberg J."/>
            <person name="Griggs A."/>
            <person name="Gujja S."/>
            <person name="Hansen M."/>
            <person name="Howarth C."/>
            <person name="Imamovic A."/>
            <person name="Larimer J."/>
            <person name="McCowan C."/>
            <person name="Murphy C."/>
            <person name="Neiman D."/>
            <person name="Pearson M."/>
            <person name="Priest M."/>
            <person name="Roberts A."/>
            <person name="Saif S."/>
            <person name="Shea T."/>
            <person name="Sisk P."/>
            <person name="Sykes S."/>
            <person name="Wortman J."/>
            <person name="Nusbaum C."/>
            <person name="Birren B."/>
        </authorList>
    </citation>
    <scope>NUCLEOTIDE SEQUENCE [LARGE SCALE GENOMIC DNA]</scope>
    <source>
        <strain evidence="3 4">NIPH 899</strain>
    </source>
</reference>
<feature type="region of interest" description="Disordered" evidence="1">
    <location>
        <begin position="1"/>
        <end position="21"/>
    </location>
</feature>
<dbReference type="PATRIC" id="fig|1217710.3.peg.1"/>
<keyword evidence="4" id="KW-1185">Reference proteome</keyword>
<feature type="non-terminal residue" evidence="3">
    <location>
        <position position="1"/>
    </location>
</feature>
<evidence type="ECO:0000313" key="4">
    <source>
        <dbReference type="Proteomes" id="UP000013070"/>
    </source>
</evidence>
<evidence type="ECO:0000256" key="2">
    <source>
        <dbReference type="SAM" id="Phobius"/>
    </source>
</evidence>
<evidence type="ECO:0000313" key="3">
    <source>
        <dbReference type="EMBL" id="ENV00999.1"/>
    </source>
</evidence>
<name>N8WVV3_9GAMM</name>
<keyword evidence="2" id="KW-0812">Transmembrane</keyword>
<dbReference type="Proteomes" id="UP000013070">
    <property type="component" value="Unassembled WGS sequence"/>
</dbReference>
<gene>
    <name evidence="3" type="ORF">F969_00001</name>
</gene>
<dbReference type="HOGENOM" id="CLU_063184_0_0_6"/>
<organism evidence="3 4">
    <name type="scientific">Acinetobacter variabilis</name>
    <dbReference type="NCBI Taxonomy" id="70346"/>
    <lineage>
        <taxon>Bacteria</taxon>
        <taxon>Pseudomonadati</taxon>
        <taxon>Pseudomonadota</taxon>
        <taxon>Gammaproteobacteria</taxon>
        <taxon>Moraxellales</taxon>
        <taxon>Moraxellaceae</taxon>
        <taxon>Acinetobacter</taxon>
    </lineage>
</organism>
<sequence length="275" mass="31170">EKLSNADQQAQQLSNHLRNSSTKYLENMNAATNIALKQIESLKEEVANIANTFSEIVSTTIADRIVTDVPPRLSNYFFREAAAGIDTGAKEVARTLTDEAFKNIDSTLKHTEKTILSDLQLFKKESDSIHQNWMQNFKKQQAEAEAITKESHTMHMQREKAYQEHVSQEKAVVKRNWLLIFLIVWFGFTGTSLGIAYAVKSASEKTVDDALGYLMLKNNLTQLGFSAENKEFCQSMLPNKQFNFTQGPQVSSCFYLSSPDEQYTVNGRNLMIFTK</sequence>
<evidence type="ECO:0000256" key="1">
    <source>
        <dbReference type="SAM" id="MobiDB-lite"/>
    </source>
</evidence>
<dbReference type="AlphaFoldDB" id="N8WVV3"/>
<proteinExistence type="predicted"/>
<accession>N8WVV3</accession>
<dbReference type="EMBL" id="APPE01000001">
    <property type="protein sequence ID" value="ENV00999.1"/>
    <property type="molecule type" value="Genomic_DNA"/>
</dbReference>
<protein>
    <submittedName>
        <fullName evidence="3">Uncharacterized protein</fullName>
    </submittedName>
</protein>
<keyword evidence="2" id="KW-1133">Transmembrane helix</keyword>
<keyword evidence="2" id="KW-0472">Membrane</keyword>